<evidence type="ECO:0000256" key="3">
    <source>
        <dbReference type="ARBA" id="ARBA00018392"/>
    </source>
</evidence>
<comment type="subcellular location">
    <subcellularLocation>
        <location evidence="2">Secreted</location>
    </subcellularLocation>
</comment>
<evidence type="ECO:0000256" key="5">
    <source>
        <dbReference type="ARBA" id="ARBA00029594"/>
    </source>
</evidence>
<dbReference type="Proteomes" id="UP000018851">
    <property type="component" value="Chromosome"/>
</dbReference>
<evidence type="ECO:0000256" key="1">
    <source>
        <dbReference type="ARBA" id="ARBA00003145"/>
    </source>
</evidence>
<dbReference type="PANTHER" id="PTHR21248">
    <property type="entry name" value="CARDIOLIPIN SYNTHASE"/>
    <property type="match status" value="1"/>
</dbReference>
<proteinExistence type="predicted"/>
<dbReference type="GO" id="GO:0032049">
    <property type="term" value="P:cardiolipin biosynthetic process"/>
    <property type="evidence" value="ECO:0007669"/>
    <property type="project" value="UniProtKB-ARBA"/>
</dbReference>
<dbReference type="EMBL" id="CP006644">
    <property type="protein sequence ID" value="AHE56889.1"/>
    <property type="molecule type" value="Genomic_DNA"/>
</dbReference>
<dbReference type="InterPro" id="IPR025202">
    <property type="entry name" value="PLD-like_dom"/>
</dbReference>
<evidence type="ECO:0000313" key="8">
    <source>
        <dbReference type="Proteomes" id="UP000018851"/>
    </source>
</evidence>
<dbReference type="AlphaFoldDB" id="W0AG47"/>
<sequence>MAAADISEPGGEPWFTVDGNRLRLLDSGPLRLAALLRLIAGAGESLRVLYYIYEDDDAGRQVRDALIAARRRDVAVSLIVDGFGSDAAADNDFFDPLEDAGVAVCRFIPRFGRRYLLRNHQKLALADGARVIVGGFNVSDDYFGTAEQQAWRDLGLWLEGPAAGRLAGYFDALADWSGRPKPRLRDLGSALEGWSEPSGRVRWLLGGPMRRLSPWARAVKRDMKRARRLDMIAAYFAPNPAMLRRLDRIGKRGKARVVTAAKSDNTATVAASRFTYAGLLRKGVRIFEYQRTKLHTKLFVIENAVYLGSANFDMRSLYLNLELMLRIEDRTFADRMRAYVDEEIAASAPVDAGWMKANGGPLNHLKWALAYFLVAVLDYNVTRRLNFRVSGQPGDEG</sequence>
<dbReference type="GO" id="GO:0030572">
    <property type="term" value="F:phosphatidyltransferase activity"/>
    <property type="evidence" value="ECO:0007669"/>
    <property type="project" value="UniProtKB-ARBA"/>
</dbReference>
<accession>W0AG47</accession>
<evidence type="ECO:0000256" key="4">
    <source>
        <dbReference type="ARBA" id="ARBA00022525"/>
    </source>
</evidence>
<dbReference type="GO" id="GO:0005576">
    <property type="term" value="C:extracellular region"/>
    <property type="evidence" value="ECO:0007669"/>
    <property type="project" value="UniProtKB-SubCell"/>
</dbReference>
<evidence type="ECO:0000313" key="7">
    <source>
        <dbReference type="EMBL" id="AHE56889.1"/>
    </source>
</evidence>
<dbReference type="PROSITE" id="PS50035">
    <property type="entry name" value="PLD"/>
    <property type="match status" value="2"/>
</dbReference>
<protein>
    <recommendedName>
        <fullName evidence="3">Phospholipase D</fullName>
    </recommendedName>
    <alternativeName>
        <fullName evidence="5">Choline phosphatase</fullName>
    </alternativeName>
</protein>
<dbReference type="InterPro" id="IPR001736">
    <property type="entry name" value="PLipase_D/transphosphatidylase"/>
</dbReference>
<organism evidence="7 8">
    <name type="scientific">Sphingomonas sanxanigenens DSM 19645 = NX02</name>
    <dbReference type="NCBI Taxonomy" id="1123269"/>
    <lineage>
        <taxon>Bacteria</taxon>
        <taxon>Pseudomonadati</taxon>
        <taxon>Pseudomonadota</taxon>
        <taxon>Alphaproteobacteria</taxon>
        <taxon>Sphingomonadales</taxon>
        <taxon>Sphingomonadaceae</taxon>
        <taxon>Sphingomonas</taxon>
    </lineage>
</organism>
<dbReference type="SUPFAM" id="SSF56024">
    <property type="entry name" value="Phospholipase D/nuclease"/>
    <property type="match status" value="2"/>
</dbReference>
<feature type="domain" description="PLD phosphodiesterase" evidence="6">
    <location>
        <begin position="290"/>
        <end position="316"/>
    </location>
</feature>
<dbReference type="PATRIC" id="fig|1123269.5.peg.5192"/>
<feature type="domain" description="PLD phosphodiesterase" evidence="6">
    <location>
        <begin position="115"/>
        <end position="142"/>
    </location>
</feature>
<dbReference type="HOGENOM" id="CLU_038053_0_2_5"/>
<dbReference type="SMART" id="SM00155">
    <property type="entry name" value="PLDc"/>
    <property type="match status" value="2"/>
</dbReference>
<evidence type="ECO:0000259" key="6">
    <source>
        <dbReference type="PROSITE" id="PS50035"/>
    </source>
</evidence>
<gene>
    <name evidence="7" type="ORF">NX02_26475</name>
</gene>
<dbReference type="CDD" id="cd09110">
    <property type="entry name" value="PLDc_CLS_1"/>
    <property type="match status" value="1"/>
</dbReference>
<evidence type="ECO:0000256" key="2">
    <source>
        <dbReference type="ARBA" id="ARBA00004613"/>
    </source>
</evidence>
<reference evidence="7 8" key="1">
    <citation type="submission" date="2013-07" db="EMBL/GenBank/DDBJ databases">
        <title>Completed genome of Sphingomonas sanxanigenens NX02.</title>
        <authorList>
            <person name="Ma T."/>
            <person name="Huang H."/>
            <person name="Wu M."/>
            <person name="Li X."/>
            <person name="Li G."/>
        </authorList>
    </citation>
    <scope>NUCLEOTIDE SEQUENCE [LARGE SCALE GENOMIC DNA]</scope>
    <source>
        <strain evidence="7 8">NX02</strain>
    </source>
</reference>
<dbReference type="eggNOG" id="COG1502">
    <property type="taxonomic scope" value="Bacteria"/>
</dbReference>
<dbReference type="KEGG" id="ssan:NX02_26475"/>
<dbReference type="RefSeq" id="WP_211258252.1">
    <property type="nucleotide sequence ID" value="NZ_CP006644.1"/>
</dbReference>
<dbReference type="Pfam" id="PF13091">
    <property type="entry name" value="PLDc_2"/>
    <property type="match status" value="2"/>
</dbReference>
<name>W0AG47_9SPHN</name>
<dbReference type="Gene3D" id="3.30.870.10">
    <property type="entry name" value="Endonuclease Chain A"/>
    <property type="match status" value="2"/>
</dbReference>
<keyword evidence="4" id="KW-0964">Secreted</keyword>
<comment type="function">
    <text evidence="1">Could be a virulence factor.</text>
</comment>
<keyword evidence="8" id="KW-1185">Reference proteome</keyword>
<dbReference type="PANTHER" id="PTHR21248:SF12">
    <property type="entry name" value="CARDIOLIPIN SYNTHASE C"/>
    <property type="match status" value="1"/>
</dbReference>
<dbReference type="STRING" id="1123269.NX02_26475"/>